<sequence length="309" mass="33036">MSSPFEQEVAQLHRFQAGLHSSPQPSPVNAMEHQIDEVCARVRQHAANIQAGTSLLNVRRSGNDDVNAAKVQLAADLDQLIQTLSAPTEVVADVLDLYLPGYAREGYPVQHATRRAAISTAPALHPGVLGEVSVLNRWLVPADSPVRPQLEAWIELHDALQAVDAEYSTLDSAQSQLLTEVDSDQVLDADLGWDGTFLAQVLTVTQLGSGEVQVLNLTDVTLNGDTWVVTVDAAVPPLSTGAVVRLSTTDGAFSGDLPHGQLDVQGAQLRVVGVSREAQEFLRALTVADVAQLTVLDTVPVLDSNRTLN</sequence>
<dbReference type="AlphaFoldDB" id="A0A7W8JYW8"/>
<comment type="caution">
    <text evidence="1">The sequence shown here is derived from an EMBL/GenBank/DDBJ whole genome shotgun (WGS) entry which is preliminary data.</text>
</comment>
<name>A0A7W8JYW8_9DEIO</name>
<dbReference type="Proteomes" id="UP000552709">
    <property type="component" value="Unassembled WGS sequence"/>
</dbReference>
<dbReference type="RefSeq" id="WP_184137534.1">
    <property type="nucleotide sequence ID" value="NZ_JACHFL010000021.1"/>
</dbReference>
<reference evidence="1 2" key="1">
    <citation type="submission" date="2020-08" db="EMBL/GenBank/DDBJ databases">
        <title>Genomic Encyclopedia of Type Strains, Phase IV (KMG-IV): sequencing the most valuable type-strain genomes for metagenomic binning, comparative biology and taxonomic classification.</title>
        <authorList>
            <person name="Goeker M."/>
        </authorList>
    </citation>
    <scope>NUCLEOTIDE SEQUENCE [LARGE SCALE GENOMIC DNA]</scope>
    <source>
        <strain evidence="1 2">DSM 27939</strain>
    </source>
</reference>
<protein>
    <submittedName>
        <fullName evidence="1">Uncharacterized protein</fullName>
    </submittedName>
</protein>
<evidence type="ECO:0000313" key="1">
    <source>
        <dbReference type="EMBL" id="MBB5365765.1"/>
    </source>
</evidence>
<dbReference type="EMBL" id="JACHFL010000021">
    <property type="protein sequence ID" value="MBB5365765.1"/>
    <property type="molecule type" value="Genomic_DNA"/>
</dbReference>
<keyword evidence="2" id="KW-1185">Reference proteome</keyword>
<organism evidence="1 2">
    <name type="scientific">Deinococcus humi</name>
    <dbReference type="NCBI Taxonomy" id="662880"/>
    <lineage>
        <taxon>Bacteria</taxon>
        <taxon>Thermotogati</taxon>
        <taxon>Deinococcota</taxon>
        <taxon>Deinococci</taxon>
        <taxon>Deinococcales</taxon>
        <taxon>Deinococcaceae</taxon>
        <taxon>Deinococcus</taxon>
    </lineage>
</organism>
<proteinExistence type="predicted"/>
<gene>
    <name evidence="1" type="ORF">HNQ08_004891</name>
</gene>
<evidence type="ECO:0000313" key="2">
    <source>
        <dbReference type="Proteomes" id="UP000552709"/>
    </source>
</evidence>
<accession>A0A7W8JYW8</accession>